<dbReference type="InterPro" id="IPR051127">
    <property type="entry name" value="Fungal_SecMet_Regulators"/>
</dbReference>
<reference evidence="6 7" key="1">
    <citation type="submission" date="2016-10" db="EMBL/GenBank/DDBJ databases">
        <title>Genome sequence of the ascomycete fungus Penicillium subrubescens.</title>
        <authorList>
            <person name="De Vries R.P."/>
            <person name="Peng M."/>
            <person name="Dilokpimol A."/>
            <person name="Hilden K."/>
            <person name="Makela M.R."/>
            <person name="Grigoriev I."/>
            <person name="Riley R."/>
            <person name="Granchi Z."/>
        </authorList>
    </citation>
    <scope>NUCLEOTIDE SEQUENCE [LARGE SCALE GENOMIC DNA]</scope>
    <source>
        <strain evidence="6 7">CBS 132785</strain>
    </source>
</reference>
<dbReference type="PANTHER" id="PTHR47424:SF3">
    <property type="entry name" value="REGULATORY PROTEIN GAL4"/>
    <property type="match status" value="1"/>
</dbReference>
<comment type="caution">
    <text evidence="6">The sequence shown here is derived from an EMBL/GenBank/DDBJ whole genome shotgun (WGS) entry which is preliminary data.</text>
</comment>
<keyword evidence="4" id="KW-0539">Nucleus</keyword>
<keyword evidence="1" id="KW-0805">Transcription regulation</keyword>
<gene>
    <name evidence="6" type="ORF">PENSUB_11004</name>
</gene>
<proteinExistence type="predicted"/>
<sequence length="367" mass="41337">MGQYLQGTQKSVQAWTVHGLAVKAALQLGLQSRNASKSFPPLEQETRKRIWYGCVVLDRTLSMTFGRPSSIPDYYVRLELPSKRDFERSSAFVDDETSYLSVSFFNSTITLYKQLWNILDLLYGQNIGCDTPLSVSETVAHIFSMEQHLFTWERSLHPSLQLVSTTILNGMPLDQTSPSPQYFSWKFRVILTLRYLNLRVLLHRPVLVKFIAASRYPDRDQQDLKILQQIGMNTFNAAVVLIGAVWVYRDTALCNASMTAQAKKVQQYPARAVMALSKLDDGNRLIDRCRYSLEQFNKILVDPEADLEGLMPTLPALASARGSNPAADFSLSPIGMELGEFMMDDDLVAMIDKHGLLPHDAGSAYPL</sequence>
<dbReference type="SMART" id="SM00906">
    <property type="entry name" value="Fungal_trans"/>
    <property type="match status" value="1"/>
</dbReference>
<dbReference type="GO" id="GO:0008270">
    <property type="term" value="F:zinc ion binding"/>
    <property type="evidence" value="ECO:0007669"/>
    <property type="project" value="InterPro"/>
</dbReference>
<keyword evidence="3" id="KW-0804">Transcription</keyword>
<evidence type="ECO:0000256" key="1">
    <source>
        <dbReference type="ARBA" id="ARBA00023015"/>
    </source>
</evidence>
<dbReference type="AlphaFoldDB" id="A0A1Q5T6Y8"/>
<organism evidence="6 7">
    <name type="scientific">Penicillium subrubescens</name>
    <dbReference type="NCBI Taxonomy" id="1316194"/>
    <lineage>
        <taxon>Eukaryota</taxon>
        <taxon>Fungi</taxon>
        <taxon>Dikarya</taxon>
        <taxon>Ascomycota</taxon>
        <taxon>Pezizomycotina</taxon>
        <taxon>Eurotiomycetes</taxon>
        <taxon>Eurotiomycetidae</taxon>
        <taxon>Eurotiales</taxon>
        <taxon>Aspergillaceae</taxon>
        <taxon>Penicillium</taxon>
    </lineage>
</organism>
<accession>A0A1Q5T6Y8</accession>
<dbReference type="GO" id="GO:0005634">
    <property type="term" value="C:nucleus"/>
    <property type="evidence" value="ECO:0007669"/>
    <property type="project" value="TreeGrafter"/>
</dbReference>
<feature type="domain" description="Xylanolytic transcriptional activator regulatory" evidence="5">
    <location>
        <begin position="14"/>
        <end position="87"/>
    </location>
</feature>
<keyword evidence="2" id="KW-0238">DNA-binding</keyword>
<dbReference type="GO" id="GO:0000981">
    <property type="term" value="F:DNA-binding transcription factor activity, RNA polymerase II-specific"/>
    <property type="evidence" value="ECO:0007669"/>
    <property type="project" value="TreeGrafter"/>
</dbReference>
<dbReference type="Pfam" id="PF04082">
    <property type="entry name" value="Fungal_trans"/>
    <property type="match status" value="1"/>
</dbReference>
<evidence type="ECO:0000259" key="5">
    <source>
        <dbReference type="SMART" id="SM00906"/>
    </source>
</evidence>
<dbReference type="CDD" id="cd12148">
    <property type="entry name" value="fungal_TF_MHR"/>
    <property type="match status" value="1"/>
</dbReference>
<dbReference type="GO" id="GO:0000978">
    <property type="term" value="F:RNA polymerase II cis-regulatory region sequence-specific DNA binding"/>
    <property type="evidence" value="ECO:0007669"/>
    <property type="project" value="TreeGrafter"/>
</dbReference>
<name>A0A1Q5T6Y8_9EURO</name>
<evidence type="ECO:0000256" key="3">
    <source>
        <dbReference type="ARBA" id="ARBA00023163"/>
    </source>
</evidence>
<dbReference type="PANTHER" id="PTHR47424">
    <property type="entry name" value="REGULATORY PROTEIN GAL4"/>
    <property type="match status" value="1"/>
</dbReference>
<evidence type="ECO:0000256" key="2">
    <source>
        <dbReference type="ARBA" id="ARBA00023125"/>
    </source>
</evidence>
<dbReference type="EMBL" id="MNBE01000701">
    <property type="protein sequence ID" value="OKO95983.1"/>
    <property type="molecule type" value="Genomic_DNA"/>
</dbReference>
<evidence type="ECO:0000313" key="6">
    <source>
        <dbReference type="EMBL" id="OKO95983.1"/>
    </source>
</evidence>
<dbReference type="Proteomes" id="UP000186955">
    <property type="component" value="Unassembled WGS sequence"/>
</dbReference>
<keyword evidence="7" id="KW-1185">Reference proteome</keyword>
<protein>
    <recommendedName>
        <fullName evidence="5">Xylanolytic transcriptional activator regulatory domain-containing protein</fullName>
    </recommendedName>
</protein>
<evidence type="ECO:0000313" key="7">
    <source>
        <dbReference type="Proteomes" id="UP000186955"/>
    </source>
</evidence>
<dbReference type="STRING" id="1316194.A0A1Q5T6Y8"/>
<dbReference type="GO" id="GO:0006351">
    <property type="term" value="P:DNA-templated transcription"/>
    <property type="evidence" value="ECO:0007669"/>
    <property type="project" value="InterPro"/>
</dbReference>
<dbReference type="GO" id="GO:0000435">
    <property type="term" value="P:positive regulation of transcription from RNA polymerase II promoter by galactose"/>
    <property type="evidence" value="ECO:0007669"/>
    <property type="project" value="TreeGrafter"/>
</dbReference>
<dbReference type="InterPro" id="IPR007219">
    <property type="entry name" value="XnlR_reg_dom"/>
</dbReference>
<evidence type="ECO:0000256" key="4">
    <source>
        <dbReference type="ARBA" id="ARBA00023242"/>
    </source>
</evidence>